<protein>
    <submittedName>
        <fullName evidence="1">Uncharacterized protein</fullName>
    </submittedName>
</protein>
<gene>
    <name evidence="1" type="ORF">NDU88_005037</name>
</gene>
<sequence length="124" mass="14359">MPEDLQSVKKYLSADLKEVHKDLDEAVQECKDDERIDEIEWMQQEIIYLQVQPIELQNQAEDLENRSRRKNIHVGSPHIRGGNESYVKALFSFILGETAPPTVKHDRLHSVDLPHQPPSHLQIS</sequence>
<evidence type="ECO:0000313" key="1">
    <source>
        <dbReference type="EMBL" id="KAJ1173197.1"/>
    </source>
</evidence>
<keyword evidence="2" id="KW-1185">Reference proteome</keyword>
<accession>A0AAV7T9B5</accession>
<dbReference type="AlphaFoldDB" id="A0AAV7T9B5"/>
<organism evidence="1 2">
    <name type="scientific">Pleurodeles waltl</name>
    <name type="common">Iberian ribbed newt</name>
    <dbReference type="NCBI Taxonomy" id="8319"/>
    <lineage>
        <taxon>Eukaryota</taxon>
        <taxon>Metazoa</taxon>
        <taxon>Chordata</taxon>
        <taxon>Craniata</taxon>
        <taxon>Vertebrata</taxon>
        <taxon>Euteleostomi</taxon>
        <taxon>Amphibia</taxon>
        <taxon>Batrachia</taxon>
        <taxon>Caudata</taxon>
        <taxon>Salamandroidea</taxon>
        <taxon>Salamandridae</taxon>
        <taxon>Pleurodelinae</taxon>
        <taxon>Pleurodeles</taxon>
    </lineage>
</organism>
<evidence type="ECO:0000313" key="2">
    <source>
        <dbReference type="Proteomes" id="UP001066276"/>
    </source>
</evidence>
<name>A0AAV7T9B5_PLEWA</name>
<dbReference type="Proteomes" id="UP001066276">
    <property type="component" value="Chromosome 4_1"/>
</dbReference>
<comment type="caution">
    <text evidence="1">The sequence shown here is derived from an EMBL/GenBank/DDBJ whole genome shotgun (WGS) entry which is preliminary data.</text>
</comment>
<dbReference type="EMBL" id="JANPWB010000007">
    <property type="protein sequence ID" value="KAJ1173197.1"/>
    <property type="molecule type" value="Genomic_DNA"/>
</dbReference>
<reference evidence="1" key="1">
    <citation type="journal article" date="2022" name="bioRxiv">
        <title>Sequencing and chromosome-scale assembly of the giantPleurodeles waltlgenome.</title>
        <authorList>
            <person name="Brown T."/>
            <person name="Elewa A."/>
            <person name="Iarovenko S."/>
            <person name="Subramanian E."/>
            <person name="Araus A.J."/>
            <person name="Petzold A."/>
            <person name="Susuki M."/>
            <person name="Suzuki K.-i.T."/>
            <person name="Hayashi T."/>
            <person name="Toyoda A."/>
            <person name="Oliveira C."/>
            <person name="Osipova E."/>
            <person name="Leigh N.D."/>
            <person name="Simon A."/>
            <person name="Yun M.H."/>
        </authorList>
    </citation>
    <scope>NUCLEOTIDE SEQUENCE</scope>
    <source>
        <strain evidence="1">20211129_DDA</strain>
        <tissue evidence="1">Liver</tissue>
    </source>
</reference>
<proteinExistence type="predicted"/>